<gene>
    <name evidence="7" type="primary">gidB</name>
    <name evidence="6" type="synonym">rsmG</name>
    <name evidence="7" type="ORF">TISLANDTSLP1_17400</name>
</gene>
<keyword evidence="1 6" id="KW-0963">Cytoplasm</keyword>
<keyword evidence="3 6" id="KW-0489">Methyltransferase</keyword>
<dbReference type="NCBIfam" id="TIGR00138">
    <property type="entry name" value="rsmG_gidB"/>
    <property type="match status" value="1"/>
</dbReference>
<feature type="binding site" evidence="6">
    <location>
        <begin position="138"/>
        <end position="139"/>
    </location>
    <ligand>
        <name>S-adenosyl-L-methionine</name>
        <dbReference type="ChEBI" id="CHEBI:59789"/>
    </ligand>
</feature>
<dbReference type="InterPro" id="IPR003682">
    <property type="entry name" value="rRNA_ssu_MeTfrase_G"/>
</dbReference>
<keyword evidence="4 6" id="KW-0808">Transferase</keyword>
<name>A0A9W6LKW0_9BACT</name>
<feature type="binding site" evidence="6">
    <location>
        <position position="151"/>
    </location>
    <ligand>
        <name>S-adenosyl-L-methionine</name>
        <dbReference type="ChEBI" id="CHEBI:59789"/>
    </ligand>
</feature>
<evidence type="ECO:0000256" key="5">
    <source>
        <dbReference type="ARBA" id="ARBA00022691"/>
    </source>
</evidence>
<dbReference type="FunFam" id="3.40.50.150:FF:000041">
    <property type="entry name" value="Ribosomal RNA small subunit methyltransferase G"/>
    <property type="match status" value="1"/>
</dbReference>
<keyword evidence="5 6" id="KW-0949">S-adenosyl-L-methionine</keyword>
<organism evidence="7 8">
    <name type="scientific">Thermodesulfovibrio yellowstonii</name>
    <dbReference type="NCBI Taxonomy" id="28262"/>
    <lineage>
        <taxon>Bacteria</taxon>
        <taxon>Pseudomonadati</taxon>
        <taxon>Nitrospirota</taxon>
        <taxon>Thermodesulfovibrionia</taxon>
        <taxon>Thermodesulfovibrionales</taxon>
        <taxon>Thermodesulfovibrionaceae</taxon>
        <taxon>Thermodesulfovibrio</taxon>
    </lineage>
</organism>
<evidence type="ECO:0000256" key="3">
    <source>
        <dbReference type="ARBA" id="ARBA00022603"/>
    </source>
</evidence>
<comment type="subcellular location">
    <subcellularLocation>
        <location evidence="6">Cytoplasm</location>
    </subcellularLocation>
</comment>
<evidence type="ECO:0000256" key="6">
    <source>
        <dbReference type="HAMAP-Rule" id="MF_00074"/>
    </source>
</evidence>
<protein>
    <recommendedName>
        <fullName evidence="6">Ribosomal RNA small subunit methyltransferase G</fullName>
        <ecNumber evidence="6">2.1.1.-</ecNumber>
    </recommendedName>
    <alternativeName>
        <fullName evidence="6">16S rRNA 7-methylguanosine methyltransferase</fullName>
        <shortName evidence="6">16S rRNA m7G methyltransferase</shortName>
    </alternativeName>
</protein>
<feature type="binding site" evidence="6">
    <location>
        <position position="92"/>
    </location>
    <ligand>
        <name>S-adenosyl-L-methionine</name>
        <dbReference type="ChEBI" id="CHEBI:59789"/>
    </ligand>
</feature>
<dbReference type="PANTHER" id="PTHR31760">
    <property type="entry name" value="S-ADENOSYL-L-METHIONINE-DEPENDENT METHYLTRANSFERASES SUPERFAMILY PROTEIN"/>
    <property type="match status" value="1"/>
</dbReference>
<feature type="binding site" evidence="6">
    <location>
        <position position="87"/>
    </location>
    <ligand>
        <name>S-adenosyl-L-methionine</name>
        <dbReference type="ChEBI" id="CHEBI:59789"/>
    </ligand>
</feature>
<dbReference type="Pfam" id="PF02527">
    <property type="entry name" value="GidB"/>
    <property type="match status" value="1"/>
</dbReference>
<reference evidence="7" key="1">
    <citation type="submission" date="2022-12" db="EMBL/GenBank/DDBJ databases">
        <title>Reference genome sequencing for broad-spectrum identification of bacterial and archaeal isolates by mass spectrometry.</title>
        <authorList>
            <person name="Sekiguchi Y."/>
            <person name="Tourlousse D.M."/>
        </authorList>
    </citation>
    <scope>NUCLEOTIDE SEQUENCE</scope>
    <source>
        <strain evidence="7">TSL-P1</strain>
    </source>
</reference>
<dbReference type="EMBL" id="BSDX01000001">
    <property type="protein sequence ID" value="GLI54047.1"/>
    <property type="molecule type" value="Genomic_DNA"/>
</dbReference>
<dbReference type="AlphaFoldDB" id="A0A9W6LKW0"/>
<comment type="caution">
    <text evidence="7">The sequence shown here is derived from an EMBL/GenBank/DDBJ whole genome shotgun (WGS) entry which is preliminary data.</text>
</comment>
<keyword evidence="8" id="KW-1185">Reference proteome</keyword>
<dbReference type="Gene3D" id="3.40.50.150">
    <property type="entry name" value="Vaccinia Virus protein VP39"/>
    <property type="match status" value="1"/>
</dbReference>
<keyword evidence="2 6" id="KW-0698">rRNA processing</keyword>
<dbReference type="InterPro" id="IPR029063">
    <property type="entry name" value="SAM-dependent_MTases_sf"/>
</dbReference>
<evidence type="ECO:0000256" key="2">
    <source>
        <dbReference type="ARBA" id="ARBA00022552"/>
    </source>
</evidence>
<evidence type="ECO:0000256" key="4">
    <source>
        <dbReference type="ARBA" id="ARBA00022679"/>
    </source>
</evidence>
<dbReference type="CDD" id="cd02440">
    <property type="entry name" value="AdoMet_MTases"/>
    <property type="match status" value="1"/>
</dbReference>
<dbReference type="PIRSF" id="PIRSF003078">
    <property type="entry name" value="GidB"/>
    <property type="match status" value="1"/>
</dbReference>
<feature type="binding site" evidence="6">
    <location>
        <begin position="110"/>
        <end position="112"/>
    </location>
    <ligand>
        <name>S-adenosyl-L-methionine</name>
        <dbReference type="ChEBI" id="CHEBI:59789"/>
    </ligand>
</feature>
<dbReference type="HAMAP" id="MF_00074">
    <property type="entry name" value="16SrRNA_methyltr_G"/>
    <property type="match status" value="1"/>
</dbReference>
<dbReference type="PANTHER" id="PTHR31760:SF0">
    <property type="entry name" value="S-ADENOSYL-L-METHIONINE-DEPENDENT METHYLTRANSFERASES SUPERFAMILY PROTEIN"/>
    <property type="match status" value="1"/>
</dbReference>
<evidence type="ECO:0000313" key="7">
    <source>
        <dbReference type="EMBL" id="GLI54047.1"/>
    </source>
</evidence>
<comment type="function">
    <text evidence="6">Specifically methylates the N7 position of a guanine in 16S rRNA.</text>
</comment>
<comment type="similarity">
    <text evidence="6">Belongs to the methyltransferase superfamily. RNA methyltransferase RsmG family.</text>
</comment>
<evidence type="ECO:0000256" key="1">
    <source>
        <dbReference type="ARBA" id="ARBA00022490"/>
    </source>
</evidence>
<dbReference type="SUPFAM" id="SSF53335">
    <property type="entry name" value="S-adenosyl-L-methionine-dependent methyltransferases"/>
    <property type="match status" value="1"/>
</dbReference>
<sequence>MKELKDFFKKCFSSTLINSLKLPDDDKQIEVLADKFLFYLSELKKWNKAYNLTSIEDEKEIILKHFIDSLLYLCFISENPLSIADIGTGAGFPGIPIAIVRPRAKITLIEPSWKKCAFLKNIKRKLELENIEIIKAKAEEINNKFDIVISRALWSIKDFIKHCNPLLKKEGYFLISKSLKIDEEIQNLPARYNIEIREFELPDINSSQIGGKRYIIKIEKCES</sequence>
<evidence type="ECO:0000313" key="8">
    <source>
        <dbReference type="Proteomes" id="UP001144297"/>
    </source>
</evidence>
<dbReference type="EC" id="2.1.1.-" evidence="6"/>
<dbReference type="Proteomes" id="UP001144297">
    <property type="component" value="Unassembled WGS sequence"/>
</dbReference>
<proteinExistence type="inferred from homology"/>
<dbReference type="GO" id="GO:0070043">
    <property type="term" value="F:rRNA (guanine-N7-)-methyltransferase activity"/>
    <property type="evidence" value="ECO:0007669"/>
    <property type="project" value="UniProtKB-UniRule"/>
</dbReference>
<dbReference type="GO" id="GO:0005829">
    <property type="term" value="C:cytosol"/>
    <property type="evidence" value="ECO:0007669"/>
    <property type="project" value="TreeGrafter"/>
</dbReference>
<accession>A0A9W6LKW0</accession>